<dbReference type="EMBL" id="AEEL01000017">
    <property type="protein sequence ID" value="EFM27039.1"/>
    <property type="molecule type" value="Genomic_DNA"/>
</dbReference>
<organism evidence="4 5">
    <name type="scientific">Streptococcus equinus ATCC 700338</name>
    <dbReference type="NCBI Taxonomy" id="864569"/>
    <lineage>
        <taxon>Bacteria</taxon>
        <taxon>Bacillati</taxon>
        <taxon>Bacillota</taxon>
        <taxon>Bacilli</taxon>
        <taxon>Lactobacillales</taxon>
        <taxon>Streptococcaceae</taxon>
        <taxon>Streptococcus</taxon>
    </lineage>
</organism>
<dbReference type="Proteomes" id="UP000004290">
    <property type="component" value="Unassembled WGS sequence"/>
</dbReference>
<sequence length="471" mass="53229">MKSCLEMRFYMAKNREYDYGFHDDVNPTYSTGKGMTEEIVRNISKVKNEPDWMLEYRLKSLELFHKLPMPDWGPDLSGIDFDDVIYFQKLSDRRANNWDDVPDKIKQTFERLGIPEAERQFLSGAVAQYESEVVYHNMKDEFKKQGIIFTDTDTALQEYPDLFKKYFGKIVSNSEHKFAALNGAVWSGGTFIYVPKGVQCDIPVQTYFRINGENAGQFERSLIIVDEGASIQYIEGCTAPNYTTNSLHAATVEIIVKRDASFRYTTIQNWSDNVYNLVTERGTVEENGMLEWIDGNLGSKVNMKYPCSILNGPHARTSVLSMAFANYGQHLDAGCKVYHNAPHTSSTLISKSVAKDGGKTDYRGSVYFGKNSGGSKSHIECDTILMDDLSSSDTIPFNEIHNSNVALEHEAKVSKVSEDQLYYMMSRGISEEEATAMIVNGFMEPITKELRMEYAVELNSLITMSMEGSVG</sequence>
<comment type="similarity">
    <text evidence="1">Belongs to the iron-sulfur cluster assembly SufBD family.</text>
</comment>
<dbReference type="PANTHER" id="PTHR30508:SF1">
    <property type="entry name" value="UPF0051 PROTEIN ABCI8, CHLOROPLASTIC-RELATED"/>
    <property type="match status" value="1"/>
</dbReference>
<accession>E0PEU2</accession>
<gene>
    <name evidence="4" type="primary">sufB</name>
    <name evidence="4" type="ORF">HMPREF9319_1365</name>
</gene>
<evidence type="ECO:0000259" key="3">
    <source>
        <dbReference type="Pfam" id="PF19295"/>
    </source>
</evidence>
<dbReference type="Pfam" id="PF01458">
    <property type="entry name" value="SUFBD_core"/>
    <property type="match status" value="1"/>
</dbReference>
<proteinExistence type="inferred from homology"/>
<dbReference type="InterPro" id="IPR010231">
    <property type="entry name" value="SUF_FeS_clus_asmbl_SufB"/>
</dbReference>
<dbReference type="GO" id="GO:0016226">
    <property type="term" value="P:iron-sulfur cluster assembly"/>
    <property type="evidence" value="ECO:0007669"/>
    <property type="project" value="InterPro"/>
</dbReference>
<comment type="caution">
    <text evidence="4">The sequence shown here is derived from an EMBL/GenBank/DDBJ whole genome shotgun (WGS) entry which is preliminary data.</text>
</comment>
<keyword evidence="5" id="KW-1185">Reference proteome</keyword>
<dbReference type="InterPro" id="IPR045595">
    <property type="entry name" value="SufBD_N"/>
</dbReference>
<dbReference type="InterPro" id="IPR037284">
    <property type="entry name" value="SUF_FeS_clus_asmbl_SufBD_sf"/>
</dbReference>
<dbReference type="AlphaFoldDB" id="E0PEU2"/>
<dbReference type="NCBIfam" id="TIGR01980">
    <property type="entry name" value="sufB"/>
    <property type="match status" value="1"/>
</dbReference>
<dbReference type="InterPro" id="IPR055346">
    <property type="entry name" value="Fe-S_cluster_assembly_SufBD"/>
</dbReference>
<protein>
    <submittedName>
        <fullName evidence="4">FeS assembly protein SufB</fullName>
    </submittedName>
</protein>
<dbReference type="InterPro" id="IPR000825">
    <property type="entry name" value="SUF_FeS_clus_asmbl_SufBD_core"/>
</dbReference>
<feature type="domain" description="SUF system FeS cluster assembly SufBD core" evidence="2">
    <location>
        <begin position="208"/>
        <end position="442"/>
    </location>
</feature>
<evidence type="ECO:0000256" key="1">
    <source>
        <dbReference type="ARBA" id="ARBA00043967"/>
    </source>
</evidence>
<evidence type="ECO:0000313" key="4">
    <source>
        <dbReference type="EMBL" id="EFM27039.1"/>
    </source>
</evidence>
<feature type="domain" description="SUF system FeS cluster assembly SufBD N-terminal" evidence="3">
    <location>
        <begin position="137"/>
        <end position="205"/>
    </location>
</feature>
<name>E0PEU2_STREI</name>
<dbReference type="HOGENOM" id="CLU_026231_0_1_9"/>
<evidence type="ECO:0000259" key="2">
    <source>
        <dbReference type="Pfam" id="PF01458"/>
    </source>
</evidence>
<reference evidence="4 5" key="1">
    <citation type="submission" date="2010-07" db="EMBL/GenBank/DDBJ databases">
        <authorList>
            <person name="Muzny D."/>
            <person name="Qin X."/>
            <person name="Deng J."/>
            <person name="Jiang H."/>
            <person name="Liu Y."/>
            <person name="Qu J."/>
            <person name="Song X.-Z."/>
            <person name="Zhang L."/>
            <person name="Thornton R."/>
            <person name="Coyle M."/>
            <person name="Francisco L."/>
            <person name="Jackson L."/>
            <person name="Javaid M."/>
            <person name="Korchina V."/>
            <person name="Kovar C."/>
            <person name="Mata R."/>
            <person name="Mathew T."/>
            <person name="Ngo R."/>
            <person name="Nguyen L."/>
            <person name="Nguyen N."/>
            <person name="Okwuonu G."/>
            <person name="Ongeri F."/>
            <person name="Pham C."/>
            <person name="Simmons D."/>
            <person name="Wilczek-Boney K."/>
            <person name="Hale W."/>
            <person name="Jakkamsetti A."/>
            <person name="Pham P."/>
            <person name="Ruth R."/>
            <person name="San Lucas F."/>
            <person name="Warren J."/>
            <person name="Zhang J."/>
            <person name="Zhao Z."/>
            <person name="Zhou C."/>
            <person name="Zhu D."/>
            <person name="Lee S."/>
            <person name="Bess C."/>
            <person name="Blankenburg K."/>
            <person name="Forbes L."/>
            <person name="Fu Q."/>
            <person name="Gubbala S."/>
            <person name="Hirani K."/>
            <person name="Jayaseelan J.C."/>
            <person name="Lara F."/>
            <person name="Munidasa M."/>
            <person name="Palculict T."/>
            <person name="Patil S."/>
            <person name="Pu L.-L."/>
            <person name="Saada N."/>
            <person name="Tang L."/>
            <person name="Weissenberger G."/>
            <person name="Zhu Y."/>
            <person name="Hemphill L."/>
            <person name="Shang Y."/>
            <person name="Youmans B."/>
            <person name="Ayvaz T."/>
            <person name="Ross M."/>
            <person name="Santibanez J."/>
            <person name="Aqrawi P."/>
            <person name="Gross S."/>
            <person name="Joshi V."/>
            <person name="Fowler G."/>
            <person name="Nazareth L."/>
            <person name="Reid J."/>
            <person name="Worley K."/>
            <person name="Petrosino J."/>
            <person name="Highlander S."/>
            <person name="Gibbs R."/>
        </authorList>
    </citation>
    <scope>NUCLEOTIDE SEQUENCE [LARGE SCALE GENOMIC DNA]</scope>
    <source>
        <strain evidence="4 5">ATCC 700338</strain>
    </source>
</reference>
<dbReference type="PANTHER" id="PTHR30508">
    <property type="entry name" value="FES CLUSTER ASSEMBLY PROTEIN SUF"/>
    <property type="match status" value="1"/>
</dbReference>
<dbReference type="SUPFAM" id="SSF101960">
    <property type="entry name" value="Stabilizer of iron transporter SufD"/>
    <property type="match status" value="1"/>
</dbReference>
<dbReference type="Pfam" id="PF19295">
    <property type="entry name" value="SufBD_N"/>
    <property type="match status" value="1"/>
</dbReference>
<evidence type="ECO:0000313" key="5">
    <source>
        <dbReference type="Proteomes" id="UP000004290"/>
    </source>
</evidence>